<feature type="signal peptide" evidence="1">
    <location>
        <begin position="1"/>
        <end position="29"/>
    </location>
</feature>
<evidence type="ECO:0000313" key="2">
    <source>
        <dbReference type="Proteomes" id="UP000695026"/>
    </source>
</evidence>
<reference evidence="3" key="1">
    <citation type="submission" date="2025-08" db="UniProtKB">
        <authorList>
            <consortium name="RefSeq"/>
        </authorList>
    </citation>
    <scope>IDENTIFICATION</scope>
    <source>
        <tissue evidence="3">Liver</tissue>
    </source>
</reference>
<proteinExistence type="predicted"/>
<dbReference type="AlphaFoldDB" id="A0A9F5IX62"/>
<evidence type="ECO:0000256" key="1">
    <source>
        <dbReference type="SAM" id="SignalP"/>
    </source>
</evidence>
<dbReference type="KEGG" id="pbi:112543206"/>
<dbReference type="OrthoDB" id="823504at2759"/>
<organism evidence="2 3">
    <name type="scientific">Python bivittatus</name>
    <name type="common">Burmese python</name>
    <name type="synonym">Python molurus bivittatus</name>
    <dbReference type="NCBI Taxonomy" id="176946"/>
    <lineage>
        <taxon>Eukaryota</taxon>
        <taxon>Metazoa</taxon>
        <taxon>Chordata</taxon>
        <taxon>Craniata</taxon>
        <taxon>Vertebrata</taxon>
        <taxon>Euteleostomi</taxon>
        <taxon>Lepidosauria</taxon>
        <taxon>Squamata</taxon>
        <taxon>Bifurcata</taxon>
        <taxon>Unidentata</taxon>
        <taxon>Episquamata</taxon>
        <taxon>Toxicofera</taxon>
        <taxon>Serpentes</taxon>
        <taxon>Henophidia</taxon>
        <taxon>Pythonidae</taxon>
        <taxon>Python</taxon>
    </lineage>
</organism>
<keyword evidence="1" id="KW-0732">Signal</keyword>
<feature type="chain" id="PRO_5039928309" evidence="1">
    <location>
        <begin position="30"/>
        <end position="129"/>
    </location>
</feature>
<gene>
    <name evidence="3" type="primary">LOC112543206</name>
</gene>
<sequence>MGRIVALLNLLITFSLLMAPESYLKVVSSQELTGSEFFSSINEAKQKVDKAYTLSRERIKESLNGAHLSPSDFLKYLKAPVAGTRTAIRAANYVEAALNILKKKMQNKCPRPFNITGMMKKVGETYDGP</sequence>
<name>A0A9F5IX62_PYTBI</name>
<evidence type="ECO:0000313" key="3">
    <source>
        <dbReference type="RefSeq" id="XP_025033204.1"/>
    </source>
</evidence>
<keyword evidence="2" id="KW-1185">Reference proteome</keyword>
<accession>A0A9F5IX62</accession>
<dbReference type="GeneID" id="112543206"/>
<protein>
    <submittedName>
        <fullName evidence="3">Myeloperoxidase-like</fullName>
    </submittedName>
</protein>
<dbReference type="Proteomes" id="UP000695026">
    <property type="component" value="Unplaced"/>
</dbReference>
<dbReference type="RefSeq" id="XP_025033204.1">
    <property type="nucleotide sequence ID" value="XM_025177436.1"/>
</dbReference>